<evidence type="ECO:0000313" key="4">
    <source>
        <dbReference type="Proteomes" id="UP000217209"/>
    </source>
</evidence>
<evidence type="ECO:0000256" key="1">
    <source>
        <dbReference type="SAM" id="MobiDB-lite"/>
    </source>
</evidence>
<keyword evidence="2" id="KW-0812">Transmembrane</keyword>
<organism evidence="3 4">
    <name type="scientific">Corynebacterium glaucum</name>
    <dbReference type="NCBI Taxonomy" id="187491"/>
    <lineage>
        <taxon>Bacteria</taxon>
        <taxon>Bacillati</taxon>
        <taxon>Actinomycetota</taxon>
        <taxon>Actinomycetes</taxon>
        <taxon>Mycobacteriales</taxon>
        <taxon>Corynebacteriaceae</taxon>
        <taxon>Corynebacterium</taxon>
    </lineage>
</organism>
<feature type="region of interest" description="Disordered" evidence="1">
    <location>
        <begin position="1"/>
        <end position="21"/>
    </location>
</feature>
<dbReference type="AlphaFoldDB" id="A0A1Q2HXZ8"/>
<dbReference type="Proteomes" id="UP000217209">
    <property type="component" value="Chromosome"/>
</dbReference>
<feature type="transmembrane region" description="Helical" evidence="2">
    <location>
        <begin position="31"/>
        <end position="53"/>
    </location>
</feature>
<keyword evidence="2" id="KW-1133">Transmembrane helix</keyword>
<name>A0A1Q2HXZ8_9CORY</name>
<gene>
    <name evidence="3" type="ORF">CGLAU_08740</name>
</gene>
<dbReference type="EMBL" id="CP019688">
    <property type="protein sequence ID" value="AQQ15703.1"/>
    <property type="molecule type" value="Genomic_DNA"/>
</dbReference>
<reference evidence="3 4" key="1">
    <citation type="submission" date="2016-12" db="EMBL/GenBank/DDBJ databases">
        <authorList>
            <person name="Song W.-J."/>
            <person name="Kurnit D.M."/>
        </authorList>
    </citation>
    <scope>NUCLEOTIDE SEQUENCE [LARGE SCALE GENOMIC DNA]</scope>
    <source>
        <strain evidence="3 4">DSM 30827</strain>
    </source>
</reference>
<proteinExistence type="predicted"/>
<accession>A0A1Q2HXZ8</accession>
<protein>
    <submittedName>
        <fullName evidence="3">Uncharacterized protein</fullName>
    </submittedName>
</protein>
<dbReference type="OrthoDB" id="4406142at2"/>
<evidence type="ECO:0000313" key="3">
    <source>
        <dbReference type="EMBL" id="AQQ15703.1"/>
    </source>
</evidence>
<dbReference type="RefSeq" id="WP_095660356.1">
    <property type="nucleotide sequence ID" value="NZ_CP019688.1"/>
</dbReference>
<dbReference type="KEGG" id="cgv:CGLAU_08740"/>
<sequence length="262" mass="28831">MSTVHSPAEATSPAAQSAPPERRTLVQRMPLPVFVIGYGAIVIALVVMVAMLASYRADAKLSEVQPPDPQQAWNPAPREEANVRASVRGHLIQDAETAVGEAGVMLRGTIADGTMVAEPSRAELAGHLSRLLEQNCLDTVTLATDDNMKIHFWDFCFKSVPEQSILTALTLAYEEGADAVTFINFWGTGVELAYTWANPVSDDQADAMAEEWKKEKFPQGVDRMLFTAYTDDEIIARHEVKGESLIEDRYPTGEAFKQMWGM</sequence>
<keyword evidence="2" id="KW-0472">Membrane</keyword>
<evidence type="ECO:0000256" key="2">
    <source>
        <dbReference type="SAM" id="Phobius"/>
    </source>
</evidence>
<keyword evidence="4" id="KW-1185">Reference proteome</keyword>